<dbReference type="InterPro" id="IPR003423">
    <property type="entry name" value="OMP_efflux"/>
</dbReference>
<reference evidence="4" key="1">
    <citation type="submission" date="2021-04" db="EMBL/GenBank/DDBJ databases">
        <title>Luteolibacter sp. 32A isolated from the skin of an Anderson's salamander (Ambystoma andersonii).</title>
        <authorList>
            <person name="Spergser J."/>
            <person name="Busse H.-J."/>
        </authorList>
    </citation>
    <scope>NUCLEOTIDE SEQUENCE</scope>
    <source>
        <strain evidence="4">32A</strain>
    </source>
</reference>
<dbReference type="NCBIfam" id="TIGR01845">
    <property type="entry name" value="outer_NodT"/>
    <property type="match status" value="1"/>
</dbReference>
<dbReference type="Pfam" id="PF02321">
    <property type="entry name" value="OEP"/>
    <property type="match status" value="2"/>
</dbReference>
<feature type="coiled-coil region" evidence="3">
    <location>
        <begin position="174"/>
        <end position="201"/>
    </location>
</feature>
<protein>
    <submittedName>
        <fullName evidence="4">Efflux transporter outer membrane subunit</fullName>
    </submittedName>
</protein>
<evidence type="ECO:0000256" key="2">
    <source>
        <dbReference type="RuleBase" id="RU362097"/>
    </source>
</evidence>
<keyword evidence="2" id="KW-0732">Signal</keyword>
<evidence type="ECO:0000256" key="1">
    <source>
        <dbReference type="ARBA" id="ARBA00007613"/>
    </source>
</evidence>
<dbReference type="SUPFAM" id="SSF56954">
    <property type="entry name" value="Outer membrane efflux proteins (OEP)"/>
    <property type="match status" value="1"/>
</dbReference>
<keyword evidence="3" id="KW-0175">Coiled coil</keyword>
<comment type="similarity">
    <text evidence="1 2">Belongs to the outer membrane factor (OMF) (TC 1.B.17) family.</text>
</comment>
<dbReference type="KEGG" id="lamb:KBB96_16115"/>
<dbReference type="PROSITE" id="PS51257">
    <property type="entry name" value="PROKAR_LIPOPROTEIN"/>
    <property type="match status" value="1"/>
</dbReference>
<keyword evidence="2" id="KW-0812">Transmembrane</keyword>
<gene>
    <name evidence="4" type="ORF">KBB96_16115</name>
</gene>
<comment type="subcellular location">
    <subcellularLocation>
        <location evidence="2">Cell membrane</location>
        <topology evidence="2">Lipid-anchor</topology>
    </subcellularLocation>
</comment>
<dbReference type="InterPro" id="IPR010131">
    <property type="entry name" value="MdtP/NodT-like"/>
</dbReference>
<name>A0A975G6S6_9BACT</name>
<keyword evidence="5" id="KW-1185">Reference proteome</keyword>
<dbReference type="AlphaFoldDB" id="A0A975G6S6"/>
<evidence type="ECO:0000313" key="5">
    <source>
        <dbReference type="Proteomes" id="UP000676169"/>
    </source>
</evidence>
<keyword evidence="2" id="KW-0449">Lipoprotein</keyword>
<feature type="chain" id="PRO_5038164588" evidence="2">
    <location>
        <begin position="21"/>
        <end position="453"/>
    </location>
</feature>
<dbReference type="Gene3D" id="2.20.200.10">
    <property type="entry name" value="Outer membrane efflux proteins (OEP)"/>
    <property type="match status" value="1"/>
</dbReference>
<organism evidence="4 5">
    <name type="scientific">Luteolibacter ambystomatis</name>
    <dbReference type="NCBI Taxonomy" id="2824561"/>
    <lineage>
        <taxon>Bacteria</taxon>
        <taxon>Pseudomonadati</taxon>
        <taxon>Verrucomicrobiota</taxon>
        <taxon>Verrucomicrobiia</taxon>
        <taxon>Verrucomicrobiales</taxon>
        <taxon>Verrucomicrobiaceae</taxon>
        <taxon>Luteolibacter</taxon>
    </lineage>
</organism>
<evidence type="ECO:0000313" key="4">
    <source>
        <dbReference type="EMBL" id="QUE50382.1"/>
    </source>
</evidence>
<dbReference type="GO" id="GO:0015562">
    <property type="term" value="F:efflux transmembrane transporter activity"/>
    <property type="evidence" value="ECO:0007669"/>
    <property type="project" value="InterPro"/>
</dbReference>
<dbReference type="RefSeq" id="WP_211630522.1">
    <property type="nucleotide sequence ID" value="NZ_CP073100.1"/>
</dbReference>
<keyword evidence="2" id="KW-0564">Palmitate</keyword>
<dbReference type="GO" id="GO:0005886">
    <property type="term" value="C:plasma membrane"/>
    <property type="evidence" value="ECO:0007669"/>
    <property type="project" value="UniProtKB-SubCell"/>
</dbReference>
<proteinExistence type="inferred from homology"/>
<dbReference type="Proteomes" id="UP000676169">
    <property type="component" value="Chromosome"/>
</dbReference>
<dbReference type="Gene3D" id="1.20.1600.10">
    <property type="entry name" value="Outer membrane efflux proteins (OEP)"/>
    <property type="match status" value="1"/>
</dbReference>
<evidence type="ECO:0000256" key="3">
    <source>
        <dbReference type="SAM" id="Coils"/>
    </source>
</evidence>
<accession>A0A975G6S6</accession>
<dbReference type="PANTHER" id="PTHR30203:SF33">
    <property type="entry name" value="BLR4455 PROTEIN"/>
    <property type="match status" value="1"/>
</dbReference>
<dbReference type="PANTHER" id="PTHR30203">
    <property type="entry name" value="OUTER MEMBRANE CATION EFFLUX PROTEIN"/>
    <property type="match status" value="1"/>
</dbReference>
<feature type="signal peptide" evidence="2">
    <location>
        <begin position="1"/>
        <end position="20"/>
    </location>
</feature>
<dbReference type="EMBL" id="CP073100">
    <property type="protein sequence ID" value="QUE50382.1"/>
    <property type="molecule type" value="Genomic_DNA"/>
</dbReference>
<keyword evidence="2" id="KW-1134">Transmembrane beta strand</keyword>
<keyword evidence="2" id="KW-0472">Membrane</keyword>
<sequence length="453" mass="47882">MKRSLHLTPLVVLLSGCSLVAPKQQLDPGIPANFKESGIWRKAQPAAHLPRGDWWRLFNDGELSSLLKRVEVSNASLAAAEAQSREAAALVISAKLSFVPSLTGNASATRSGLAGKSKGTEYSIGASSSWELDLWGRLRHSARATTADAEAAAADVQSTKLSLQAQAAQTYFSLRAVDAQRDLLDRQIESYEKSLEITRNRYAQGVVSRGDVAQAETQLAATRTAAIETGVQRATLEHALAVLVGQAPAAFSLPRRPLASSVPSIPSSTPSRLLERRPDIAAAERRVAAANERIGAAKAAFFPTISLGASGGWSGAGNLFTAPTRFWSLGPELAAPILDGGQRLAAKAQADATYDRTVAEYRQTVLTALQETEDALATLRVLSQEAGAQQLAVKAARDSERIALNEYKAGTNNYLNVAVAQAAALTAERNALDLQARRLNAAAALVSALGGGW</sequence>